<evidence type="ECO:0000259" key="2">
    <source>
        <dbReference type="Pfam" id="PF00534"/>
    </source>
</evidence>
<dbReference type="Proteomes" id="UP000176952">
    <property type="component" value="Unassembled WGS sequence"/>
</dbReference>
<dbReference type="AlphaFoldDB" id="A0A1G2B0F1"/>
<evidence type="ECO:0000259" key="3">
    <source>
        <dbReference type="Pfam" id="PF13439"/>
    </source>
</evidence>
<dbReference type="FunFam" id="3.40.50.2000:FF:000119">
    <property type="entry name" value="Glycosyl transferase group 1"/>
    <property type="match status" value="1"/>
</dbReference>
<comment type="caution">
    <text evidence="4">The sequence shown here is derived from an EMBL/GenBank/DDBJ whole genome shotgun (WGS) entry which is preliminary data.</text>
</comment>
<dbReference type="CDD" id="cd03809">
    <property type="entry name" value="GT4_MtfB-like"/>
    <property type="match status" value="1"/>
</dbReference>
<feature type="domain" description="Glycosyltransferase subfamily 4-like N-terminal" evidence="3">
    <location>
        <begin position="17"/>
        <end position="200"/>
    </location>
</feature>
<reference evidence="4 5" key="1">
    <citation type="journal article" date="2016" name="Nat. Commun.">
        <title>Thousands of microbial genomes shed light on interconnected biogeochemical processes in an aquifer system.</title>
        <authorList>
            <person name="Anantharaman K."/>
            <person name="Brown C.T."/>
            <person name="Hug L.A."/>
            <person name="Sharon I."/>
            <person name="Castelle C.J."/>
            <person name="Probst A.J."/>
            <person name="Thomas B.C."/>
            <person name="Singh A."/>
            <person name="Wilkins M.J."/>
            <person name="Karaoz U."/>
            <person name="Brodie E.L."/>
            <person name="Williams K.H."/>
            <person name="Hubbard S.S."/>
            <person name="Banfield J.F."/>
        </authorList>
    </citation>
    <scope>NUCLEOTIDE SEQUENCE [LARGE SCALE GENOMIC DNA]</scope>
</reference>
<dbReference type="PANTHER" id="PTHR46401:SF2">
    <property type="entry name" value="GLYCOSYLTRANSFERASE WBBK-RELATED"/>
    <property type="match status" value="1"/>
</dbReference>
<dbReference type="InterPro" id="IPR028098">
    <property type="entry name" value="Glyco_trans_4-like_N"/>
</dbReference>
<evidence type="ECO:0000313" key="5">
    <source>
        <dbReference type="Proteomes" id="UP000176952"/>
    </source>
</evidence>
<dbReference type="STRING" id="1798542.A3F54_01390"/>
<protein>
    <recommendedName>
        <fullName evidence="6">Glycosyl transferase family 1 domain-containing protein</fullName>
    </recommendedName>
</protein>
<name>A0A1G2B0F1_9BACT</name>
<organism evidence="4 5">
    <name type="scientific">Candidatus Kerfeldbacteria bacterium RIFCSPHIGHO2_12_FULL_48_17</name>
    <dbReference type="NCBI Taxonomy" id="1798542"/>
    <lineage>
        <taxon>Bacteria</taxon>
        <taxon>Candidatus Kerfeldiibacteriota</taxon>
    </lineage>
</organism>
<dbReference type="GO" id="GO:0016757">
    <property type="term" value="F:glycosyltransferase activity"/>
    <property type="evidence" value="ECO:0007669"/>
    <property type="project" value="InterPro"/>
</dbReference>
<dbReference type="GO" id="GO:0009103">
    <property type="term" value="P:lipopolysaccharide biosynthetic process"/>
    <property type="evidence" value="ECO:0007669"/>
    <property type="project" value="TreeGrafter"/>
</dbReference>
<proteinExistence type="predicted"/>
<keyword evidence="1" id="KW-0808">Transferase</keyword>
<dbReference type="Gene3D" id="3.40.50.2000">
    <property type="entry name" value="Glycogen Phosphorylase B"/>
    <property type="match status" value="2"/>
</dbReference>
<evidence type="ECO:0008006" key="6">
    <source>
        <dbReference type="Google" id="ProtNLM"/>
    </source>
</evidence>
<dbReference type="SUPFAM" id="SSF53756">
    <property type="entry name" value="UDP-Glycosyltransferase/glycogen phosphorylase"/>
    <property type="match status" value="1"/>
</dbReference>
<dbReference type="PANTHER" id="PTHR46401">
    <property type="entry name" value="GLYCOSYLTRANSFERASE WBBK-RELATED"/>
    <property type="match status" value="1"/>
</dbReference>
<dbReference type="Pfam" id="PF00534">
    <property type="entry name" value="Glycos_transf_1"/>
    <property type="match status" value="1"/>
</dbReference>
<dbReference type="InterPro" id="IPR001296">
    <property type="entry name" value="Glyco_trans_1"/>
</dbReference>
<dbReference type="EMBL" id="MHKD01000042">
    <property type="protein sequence ID" value="OGY81697.1"/>
    <property type="molecule type" value="Genomic_DNA"/>
</dbReference>
<sequence length="405" mass="47045">MLIGIDASRANSVHRTGTEWYSFFLIKHLARVIGPEHKVFLYTREPMREDLAKDLPKYFFPRYLAWPPKFLWTQLRLSLEMLFHKPQVLFVPAHTMPLIHPRHTVVTLHDIGFERMEQLYDFHPIANEKVLSKILLKWLVKIFTFGRFSNNELDYHKWATRFALKRAEHILTVSDFSRREIIDCYHFPPEKITRIYNSFDQSLFQPIRDQNRIKRVLDQYHLQQPYVLFVGRLEQKKNLPKLIEAWAIFKQRSGLPHKLVLAGMPGFQYELIQAKIQSLRVQNSVQETGYVAQEDLPVILSAADAYVFPSLYEGFGIPALEAFACGTPLLASRIASLPEIAGKGAYYFNPLDAGDMARALEKVLCSKELQAQLREAGKAELARFSWKETARQTWDVLMKYGTISS</sequence>
<accession>A0A1G2B0F1</accession>
<evidence type="ECO:0000256" key="1">
    <source>
        <dbReference type="ARBA" id="ARBA00022679"/>
    </source>
</evidence>
<gene>
    <name evidence="4" type="ORF">A3F54_01390</name>
</gene>
<evidence type="ECO:0000313" key="4">
    <source>
        <dbReference type="EMBL" id="OGY81697.1"/>
    </source>
</evidence>
<feature type="domain" description="Glycosyl transferase family 1" evidence="2">
    <location>
        <begin position="223"/>
        <end position="378"/>
    </location>
</feature>
<dbReference type="Pfam" id="PF13439">
    <property type="entry name" value="Glyco_transf_4"/>
    <property type="match status" value="1"/>
</dbReference>